<comment type="pathway">
    <text evidence="2">Carbohydrate degradation; glycolysis; pyruvate from D-glyceraldehyde 3-phosphate: step 5/5.</text>
</comment>
<evidence type="ECO:0000256" key="4">
    <source>
        <dbReference type="ARBA" id="ARBA00012142"/>
    </source>
</evidence>
<keyword evidence="6" id="KW-0808">Transferase</keyword>
<proteinExistence type="inferred from homology"/>
<evidence type="ECO:0000256" key="8">
    <source>
        <dbReference type="ARBA" id="ARBA00022741"/>
    </source>
</evidence>
<dbReference type="InterPro" id="IPR018209">
    <property type="entry name" value="Pyrv_Knase_AS"/>
</dbReference>
<dbReference type="Gene3D" id="2.40.33.10">
    <property type="entry name" value="PK beta-barrel domain-like"/>
    <property type="match status" value="1"/>
</dbReference>
<dbReference type="GO" id="GO:0016301">
    <property type="term" value="F:kinase activity"/>
    <property type="evidence" value="ECO:0007669"/>
    <property type="project" value="UniProtKB-KW"/>
</dbReference>
<evidence type="ECO:0000256" key="2">
    <source>
        <dbReference type="ARBA" id="ARBA00004997"/>
    </source>
</evidence>
<evidence type="ECO:0000256" key="13">
    <source>
        <dbReference type="ARBA" id="ARBA00023317"/>
    </source>
</evidence>
<dbReference type="InterPro" id="IPR015813">
    <property type="entry name" value="Pyrv/PenolPyrv_kinase-like_dom"/>
</dbReference>
<evidence type="ECO:0000256" key="7">
    <source>
        <dbReference type="ARBA" id="ARBA00022723"/>
    </source>
</evidence>
<dbReference type="AlphaFoldDB" id="A0A2N5M440"/>
<evidence type="ECO:0000313" key="15">
    <source>
        <dbReference type="EMBL" id="PLT29136.1"/>
    </source>
</evidence>
<evidence type="ECO:0000256" key="12">
    <source>
        <dbReference type="ARBA" id="ARBA00023152"/>
    </source>
</evidence>
<keyword evidence="10" id="KW-0067">ATP-binding</keyword>
<keyword evidence="9 15" id="KW-0418">Kinase</keyword>
<dbReference type="OrthoDB" id="9812123at2"/>
<keyword evidence="16" id="KW-1185">Reference proteome</keyword>
<dbReference type="SUPFAM" id="SSF51621">
    <property type="entry name" value="Phosphoenolpyruvate/pyruvate domain"/>
    <property type="match status" value="1"/>
</dbReference>
<protein>
    <recommendedName>
        <fullName evidence="5">Pyruvate kinase</fullName>
        <ecNumber evidence="4">2.7.1.40</ecNumber>
    </recommendedName>
</protein>
<dbReference type="EC" id="2.7.1.40" evidence="4"/>
<evidence type="ECO:0000256" key="6">
    <source>
        <dbReference type="ARBA" id="ARBA00022679"/>
    </source>
</evidence>
<evidence type="ECO:0000313" key="16">
    <source>
        <dbReference type="Proteomes" id="UP000234748"/>
    </source>
</evidence>
<dbReference type="GO" id="GO:0004743">
    <property type="term" value="F:pyruvate kinase activity"/>
    <property type="evidence" value="ECO:0007669"/>
    <property type="project" value="UniProtKB-EC"/>
</dbReference>
<sequence length="606" mass="68418">MDEKQSLGIYSRDDLKRHLYELFWGIQQYVTAVFSQDEDDRAKASKLNILAYLGLQKLLTLELKASLTREGLSSVREITPHVLSSLEKMILNVSPGFIPESANETCIHVGEAEVLKEKRRKHLLGGLNQDFPAVMVTLDRIMLDTPDIFEDLLKAGMKIARINCAHDHFLVWEQMVKQIRMAEDKISKEEGLKHNRCKVYMDLAGPKIRITAFQNERLPSEIYIRKGDAESKGFITCGTLPSDLESDSFVLSISEEEIAGVQIKDTIHFTDKRGKKRFFKVLKVISSTCIQVELNKSSVLNEGTLLLWKNKQWSLSNYQEKAVTIYLEEGDFLRIYKSSDYLGRTGNKSMPASIGVTLPKALVNVKVNDRVFIDDGKISARVTGVEEDFITAKINFTQNKKIKLKSGKGINLPDSLVYLNTPALTAYDLETLPSICEIADIIGLSFVHHPNDLKKLKNYLALLTEKKIGVIAKIETQESVYHLTKIILEGLNFDSFGIMIARGDLTVEMGYKRLAAIQEAILHLCSAAHLPVIWATGVLENMTKKGMPSKTEITDIFMGLRADCIMLNKGPHIVDAVKLISEIKEVTQENLYHIRMSEREFIQYGF</sequence>
<dbReference type="SUPFAM" id="SSF50800">
    <property type="entry name" value="PK beta-barrel domain-like"/>
    <property type="match status" value="1"/>
</dbReference>
<feature type="domain" description="Pyruvate kinase barrel" evidence="14">
    <location>
        <begin position="318"/>
        <end position="568"/>
    </location>
</feature>
<dbReference type="InterPro" id="IPR040442">
    <property type="entry name" value="Pyrv_kinase-like_dom_sf"/>
</dbReference>
<dbReference type="GO" id="GO:0030955">
    <property type="term" value="F:potassium ion binding"/>
    <property type="evidence" value="ECO:0007669"/>
    <property type="project" value="InterPro"/>
</dbReference>
<comment type="cofactor">
    <cofactor evidence="1">
        <name>K(+)</name>
        <dbReference type="ChEBI" id="CHEBI:29103"/>
    </cofactor>
</comment>
<dbReference type="InterPro" id="IPR011037">
    <property type="entry name" value="Pyrv_Knase-like_insert_dom_sf"/>
</dbReference>
<dbReference type="InterPro" id="IPR015806">
    <property type="entry name" value="Pyrv_Knase_insert_dom_sf"/>
</dbReference>
<organism evidence="15 16">
    <name type="scientific">Peribacillus deserti</name>
    <dbReference type="NCBI Taxonomy" id="673318"/>
    <lineage>
        <taxon>Bacteria</taxon>
        <taxon>Bacillati</taxon>
        <taxon>Bacillota</taxon>
        <taxon>Bacilli</taxon>
        <taxon>Bacillales</taxon>
        <taxon>Bacillaceae</taxon>
        <taxon>Peribacillus</taxon>
    </lineage>
</organism>
<keyword evidence="12" id="KW-0324">Glycolysis</keyword>
<dbReference type="Proteomes" id="UP000234748">
    <property type="component" value="Unassembled WGS sequence"/>
</dbReference>
<dbReference type="EMBL" id="PGUY01000046">
    <property type="protein sequence ID" value="PLT29136.1"/>
    <property type="molecule type" value="Genomic_DNA"/>
</dbReference>
<comment type="caution">
    <text evidence="15">The sequence shown here is derived from an EMBL/GenBank/DDBJ whole genome shotgun (WGS) entry which is preliminary data.</text>
</comment>
<reference evidence="15 16" key="1">
    <citation type="submission" date="2017-11" db="EMBL/GenBank/DDBJ databases">
        <title>Comparitive Functional Genomics of Dry Heat Resistant strains isolated from the Viking Spacecraft.</title>
        <authorList>
            <person name="Seuylemezian A."/>
            <person name="Cooper K."/>
            <person name="Vaishampayan P."/>
        </authorList>
    </citation>
    <scope>NUCLEOTIDE SEQUENCE [LARGE SCALE GENOMIC DNA]</scope>
    <source>
        <strain evidence="15 16">V1-29</strain>
    </source>
</reference>
<keyword evidence="13 15" id="KW-0670">Pyruvate</keyword>
<evidence type="ECO:0000259" key="14">
    <source>
        <dbReference type="Pfam" id="PF00224"/>
    </source>
</evidence>
<keyword evidence="11" id="KW-0460">Magnesium</keyword>
<dbReference type="GO" id="GO:0000287">
    <property type="term" value="F:magnesium ion binding"/>
    <property type="evidence" value="ECO:0007669"/>
    <property type="project" value="InterPro"/>
</dbReference>
<dbReference type="Pfam" id="PF00224">
    <property type="entry name" value="PK"/>
    <property type="match status" value="1"/>
</dbReference>
<dbReference type="Gene3D" id="3.20.20.60">
    <property type="entry name" value="Phosphoenolpyruvate-binding domains"/>
    <property type="match status" value="2"/>
</dbReference>
<evidence type="ECO:0000256" key="3">
    <source>
        <dbReference type="ARBA" id="ARBA00008663"/>
    </source>
</evidence>
<evidence type="ECO:0000256" key="11">
    <source>
        <dbReference type="ARBA" id="ARBA00022842"/>
    </source>
</evidence>
<keyword evidence="7" id="KW-0479">Metal-binding</keyword>
<dbReference type="UniPathway" id="UPA00109">
    <property type="reaction ID" value="UER00188"/>
</dbReference>
<gene>
    <name evidence="15" type="ORF">CUU66_15080</name>
</gene>
<keyword evidence="8" id="KW-0547">Nucleotide-binding</keyword>
<dbReference type="InterPro" id="IPR015793">
    <property type="entry name" value="Pyrv_Knase_brl"/>
</dbReference>
<evidence type="ECO:0000256" key="10">
    <source>
        <dbReference type="ARBA" id="ARBA00022840"/>
    </source>
</evidence>
<evidence type="ECO:0000256" key="9">
    <source>
        <dbReference type="ARBA" id="ARBA00022777"/>
    </source>
</evidence>
<dbReference type="RefSeq" id="WP_101643605.1">
    <property type="nucleotide sequence ID" value="NZ_PGUY01000046.1"/>
</dbReference>
<dbReference type="InterPro" id="IPR001697">
    <property type="entry name" value="Pyr_Knase"/>
</dbReference>
<comment type="similarity">
    <text evidence="3">Belongs to the pyruvate kinase family.</text>
</comment>
<dbReference type="PROSITE" id="PS00110">
    <property type="entry name" value="PYRUVATE_KINASE"/>
    <property type="match status" value="1"/>
</dbReference>
<name>A0A2N5M440_9BACI</name>
<dbReference type="GO" id="GO:0005524">
    <property type="term" value="F:ATP binding"/>
    <property type="evidence" value="ECO:0007669"/>
    <property type="project" value="UniProtKB-KW"/>
</dbReference>
<dbReference type="PANTHER" id="PTHR11817">
    <property type="entry name" value="PYRUVATE KINASE"/>
    <property type="match status" value="1"/>
</dbReference>
<evidence type="ECO:0000256" key="5">
    <source>
        <dbReference type="ARBA" id="ARBA00018587"/>
    </source>
</evidence>
<evidence type="ECO:0000256" key="1">
    <source>
        <dbReference type="ARBA" id="ARBA00001958"/>
    </source>
</evidence>
<accession>A0A2N5M440</accession>